<organism evidence="2">
    <name type="scientific">viral metagenome</name>
    <dbReference type="NCBI Taxonomy" id="1070528"/>
    <lineage>
        <taxon>unclassified sequences</taxon>
        <taxon>metagenomes</taxon>
        <taxon>organismal metagenomes</taxon>
    </lineage>
</organism>
<dbReference type="AlphaFoldDB" id="A0A6C0E3Y4"/>
<dbReference type="Gene3D" id="1.10.287.70">
    <property type="match status" value="1"/>
</dbReference>
<protein>
    <recommendedName>
        <fullName evidence="3">Potassium channel domain-containing protein</fullName>
    </recommendedName>
</protein>
<evidence type="ECO:0000256" key="1">
    <source>
        <dbReference type="SAM" id="Phobius"/>
    </source>
</evidence>
<accession>A0A6C0E3Y4</accession>
<feature type="transmembrane region" description="Helical" evidence="1">
    <location>
        <begin position="7"/>
        <end position="25"/>
    </location>
</feature>
<sequence length="91" mass="10428">MKILFRTLAFHLLCIIFFTFLYQQFSTHFANNDGTHSYNSLLDFVLLSTTVQAGVGVSDLYPITSISKIVMILQQLLMLSTHVFTLYIFTL</sequence>
<keyword evidence="1" id="KW-0812">Transmembrane</keyword>
<dbReference type="SUPFAM" id="SSF81324">
    <property type="entry name" value="Voltage-gated potassium channels"/>
    <property type="match status" value="1"/>
</dbReference>
<proteinExistence type="predicted"/>
<evidence type="ECO:0000313" key="2">
    <source>
        <dbReference type="EMBL" id="QHT22989.1"/>
    </source>
</evidence>
<keyword evidence="1" id="KW-1133">Transmembrane helix</keyword>
<name>A0A6C0E3Y4_9ZZZZ</name>
<feature type="transmembrane region" description="Helical" evidence="1">
    <location>
        <begin position="69"/>
        <end position="89"/>
    </location>
</feature>
<keyword evidence="1" id="KW-0472">Membrane</keyword>
<evidence type="ECO:0008006" key="3">
    <source>
        <dbReference type="Google" id="ProtNLM"/>
    </source>
</evidence>
<feature type="transmembrane region" description="Helical" evidence="1">
    <location>
        <begin position="37"/>
        <end position="57"/>
    </location>
</feature>
<reference evidence="2" key="1">
    <citation type="journal article" date="2020" name="Nature">
        <title>Giant virus diversity and host interactions through global metagenomics.</title>
        <authorList>
            <person name="Schulz F."/>
            <person name="Roux S."/>
            <person name="Paez-Espino D."/>
            <person name="Jungbluth S."/>
            <person name="Walsh D.A."/>
            <person name="Denef V.J."/>
            <person name="McMahon K.D."/>
            <person name="Konstantinidis K.T."/>
            <person name="Eloe-Fadrosh E.A."/>
            <person name="Kyrpides N.C."/>
            <person name="Woyke T."/>
        </authorList>
    </citation>
    <scope>NUCLEOTIDE SEQUENCE</scope>
    <source>
        <strain evidence="2">GVMAG-M-3300023179-114</strain>
    </source>
</reference>
<dbReference type="EMBL" id="MN739722">
    <property type="protein sequence ID" value="QHT22989.1"/>
    <property type="molecule type" value="Genomic_DNA"/>
</dbReference>